<evidence type="ECO:0000256" key="2">
    <source>
        <dbReference type="ARBA" id="ARBA00012438"/>
    </source>
</evidence>
<feature type="transmembrane region" description="Helical" evidence="4">
    <location>
        <begin position="298"/>
        <end position="318"/>
    </location>
</feature>
<evidence type="ECO:0000256" key="3">
    <source>
        <dbReference type="ARBA" id="ARBA00022553"/>
    </source>
</evidence>
<feature type="transmembrane region" description="Helical" evidence="4">
    <location>
        <begin position="207"/>
        <end position="224"/>
    </location>
</feature>
<accession>A0A2X2J1U5</accession>
<feature type="transmembrane region" description="Helical" evidence="4">
    <location>
        <begin position="179"/>
        <end position="200"/>
    </location>
</feature>
<dbReference type="InterPro" id="IPR005467">
    <property type="entry name" value="His_kinase_dom"/>
</dbReference>
<sequence length="716" mass="80899">MKCWLNLIFLFIFTCSSTCFGEVIIDQPTQRVLIGYGLERYMGKGEPNFADTSASSFQSLESKVPNLGISPTDIWFRLPVTNKGKEKLELLLEIAYPLLDEVELFVPSSNGHYKSIKLGEHQSFSARKYKVPNYAFDIQLPGYEKTIFFLRVKSTEQIILPIYLSNERSFLKEMNDDSLISGIYIGIVGIMAIYNLFLFFSVRERGYLYYVLYVLCAGITQMGIKGYSFQYLWPNWTYFATKGPIIFGCLSGLCALLFADSFLQLPKNAPRSRRVITAFIILFVVGSLLTLLNLTQPAFMVMQLTTGAGSLFVLYLSYRVMINGYKPAKYFVYGWTILLLGSVVFLLKDYGILKYNDFTSNAVQIASVVEMALLSFGLAYSINILKEEKEASQVRELAISLENEKLIREQNIVLEQKVDERTRELTESNESLQTTLTHLKETQSQLVEAEKMASLGQLTAGVAHEINNPINFVTSNVAPLKRDIKMIWETLEEVERIAFKEGISETEKQLQIKKFKEDLDIDYLKTEVDFLLKGMHDGAHRTAEIVKSLRIFSRVDEDTLKFADLNEGLESTMVILNSLLNNTIEVDKIYGDMPKVECHAGKLNQVFLNIVTNAIYAVNKKFNHDVGGKIWIETGVHADNTSVFIKIADNGIGIPKEIHERIFEPFFTTKDVGEGTGLGMSIAYNTIAKHHGKIIVDSEVGQGTSFTLLIPIQQNN</sequence>
<gene>
    <name evidence="7" type="primary">kinE_2</name>
    <name evidence="7" type="ORF">NCTC11343_03228</name>
    <name evidence="8" type="ORF">SPHINGO8BC_150707</name>
</gene>
<dbReference type="InterPro" id="IPR036890">
    <property type="entry name" value="HATPase_C_sf"/>
</dbReference>
<comment type="catalytic activity">
    <reaction evidence="1">
        <text>ATP + protein L-histidine = ADP + protein N-phospho-L-histidine.</text>
        <dbReference type="EC" id="2.7.13.3"/>
    </reaction>
</comment>
<keyword evidence="4" id="KW-1133">Transmembrane helix</keyword>
<dbReference type="Gene3D" id="3.30.565.10">
    <property type="entry name" value="Histidine kinase-like ATPase, C-terminal domain"/>
    <property type="match status" value="1"/>
</dbReference>
<dbReference type="SMART" id="SM00387">
    <property type="entry name" value="HATPase_c"/>
    <property type="match status" value="1"/>
</dbReference>
<dbReference type="GO" id="GO:0000155">
    <property type="term" value="F:phosphorelay sensor kinase activity"/>
    <property type="evidence" value="ECO:0007669"/>
    <property type="project" value="InterPro"/>
</dbReference>
<dbReference type="Proteomes" id="UP000432350">
    <property type="component" value="Unassembled WGS sequence"/>
</dbReference>
<feature type="transmembrane region" description="Helical" evidence="4">
    <location>
        <begin position="362"/>
        <end position="385"/>
    </location>
</feature>
<reference evidence="8 10" key="2">
    <citation type="submission" date="2019-10" db="EMBL/GenBank/DDBJ databases">
        <authorList>
            <person name="Karimi E."/>
        </authorList>
    </citation>
    <scope>NUCLEOTIDE SEQUENCE [LARGE SCALE GENOMIC DNA]</scope>
    <source>
        <strain evidence="8">Sphingobacterium sp. 8BC</strain>
    </source>
</reference>
<dbReference type="Proteomes" id="UP000251241">
    <property type="component" value="Unassembled WGS sequence"/>
</dbReference>
<dbReference type="PRINTS" id="PR00344">
    <property type="entry name" value="BCTRLSENSOR"/>
</dbReference>
<dbReference type="InterPro" id="IPR011623">
    <property type="entry name" value="7TMR_DISM_rcpt_extracell_dom1"/>
</dbReference>
<dbReference type="PROSITE" id="PS50109">
    <property type="entry name" value="HIS_KIN"/>
    <property type="match status" value="1"/>
</dbReference>
<keyword evidence="4" id="KW-0812">Transmembrane</keyword>
<name>A0A2X2J1U5_SPHMU</name>
<dbReference type="Gene3D" id="1.10.287.130">
    <property type="match status" value="1"/>
</dbReference>
<evidence type="ECO:0000313" key="9">
    <source>
        <dbReference type="Proteomes" id="UP000251241"/>
    </source>
</evidence>
<dbReference type="EMBL" id="UAUU01000009">
    <property type="protein sequence ID" value="SPZ87988.1"/>
    <property type="molecule type" value="Genomic_DNA"/>
</dbReference>
<feature type="chain" id="PRO_5035056159" description="histidine kinase" evidence="5">
    <location>
        <begin position="22"/>
        <end position="716"/>
    </location>
</feature>
<dbReference type="RefSeq" id="WP_070562755.1">
    <property type="nucleotide sequence ID" value="NZ_CP068086.1"/>
</dbReference>
<accession>A0A654AZN8</accession>
<feature type="transmembrane region" description="Helical" evidence="4">
    <location>
        <begin position="330"/>
        <end position="347"/>
    </location>
</feature>
<dbReference type="SUPFAM" id="SSF47384">
    <property type="entry name" value="Homodimeric domain of signal transducing histidine kinase"/>
    <property type="match status" value="1"/>
</dbReference>
<keyword evidence="5" id="KW-0732">Signal</keyword>
<evidence type="ECO:0000256" key="4">
    <source>
        <dbReference type="SAM" id="Phobius"/>
    </source>
</evidence>
<organism evidence="7 9">
    <name type="scientific">Sphingobacterium multivorum</name>
    <dbReference type="NCBI Taxonomy" id="28454"/>
    <lineage>
        <taxon>Bacteria</taxon>
        <taxon>Pseudomonadati</taxon>
        <taxon>Bacteroidota</taxon>
        <taxon>Sphingobacteriia</taxon>
        <taxon>Sphingobacteriales</taxon>
        <taxon>Sphingobacteriaceae</taxon>
        <taxon>Sphingobacterium</taxon>
    </lineage>
</organism>
<dbReference type="SUPFAM" id="SSF55874">
    <property type="entry name" value="ATPase domain of HSP90 chaperone/DNA topoisomerase II/histidine kinase"/>
    <property type="match status" value="1"/>
</dbReference>
<dbReference type="CDD" id="cd00082">
    <property type="entry name" value="HisKA"/>
    <property type="match status" value="1"/>
</dbReference>
<keyword evidence="7" id="KW-0418">Kinase</keyword>
<dbReference type="EMBL" id="CABWMV010000007">
    <property type="protein sequence ID" value="VXC73229.1"/>
    <property type="molecule type" value="Genomic_DNA"/>
</dbReference>
<proteinExistence type="predicted"/>
<dbReference type="PANTHER" id="PTHR43065:SF50">
    <property type="entry name" value="HISTIDINE KINASE"/>
    <property type="match status" value="1"/>
</dbReference>
<dbReference type="InterPro" id="IPR003594">
    <property type="entry name" value="HATPase_dom"/>
</dbReference>
<feature type="transmembrane region" description="Helical" evidence="4">
    <location>
        <begin position="244"/>
        <end position="263"/>
    </location>
</feature>
<reference evidence="7 9" key="1">
    <citation type="submission" date="2018-06" db="EMBL/GenBank/DDBJ databases">
        <authorList>
            <consortium name="Pathogen Informatics"/>
            <person name="Doyle S."/>
        </authorList>
    </citation>
    <scope>NUCLEOTIDE SEQUENCE [LARGE SCALE GENOMIC DNA]</scope>
    <source>
        <strain evidence="7 9">NCTC11343</strain>
    </source>
</reference>
<dbReference type="EC" id="2.7.13.3" evidence="2"/>
<evidence type="ECO:0000256" key="1">
    <source>
        <dbReference type="ARBA" id="ARBA00000085"/>
    </source>
</evidence>
<keyword evidence="4" id="KW-0472">Membrane</keyword>
<evidence type="ECO:0000313" key="10">
    <source>
        <dbReference type="Proteomes" id="UP000432350"/>
    </source>
</evidence>
<feature type="signal peptide" evidence="5">
    <location>
        <begin position="1"/>
        <end position="21"/>
    </location>
</feature>
<dbReference type="Gene3D" id="2.60.40.2380">
    <property type="match status" value="1"/>
</dbReference>
<dbReference type="InterPro" id="IPR004358">
    <property type="entry name" value="Sig_transdc_His_kin-like_C"/>
</dbReference>
<feature type="domain" description="Histidine kinase" evidence="6">
    <location>
        <begin position="461"/>
        <end position="714"/>
    </location>
</feature>
<keyword evidence="3" id="KW-0597">Phosphoprotein</keyword>
<evidence type="ECO:0000313" key="8">
    <source>
        <dbReference type="EMBL" id="VXC73229.1"/>
    </source>
</evidence>
<evidence type="ECO:0000313" key="7">
    <source>
        <dbReference type="EMBL" id="SPZ87988.1"/>
    </source>
</evidence>
<dbReference type="InterPro" id="IPR011622">
    <property type="entry name" value="7TMR_DISM_rcpt_extracell_dom2"/>
</dbReference>
<dbReference type="Pfam" id="PF02518">
    <property type="entry name" value="HATPase_c"/>
    <property type="match status" value="1"/>
</dbReference>
<dbReference type="InterPro" id="IPR003661">
    <property type="entry name" value="HisK_dim/P_dom"/>
</dbReference>
<dbReference type="InterPro" id="IPR036097">
    <property type="entry name" value="HisK_dim/P_sf"/>
</dbReference>
<dbReference type="GeneID" id="97183112"/>
<dbReference type="Pfam" id="PF07695">
    <property type="entry name" value="7TMR-DISM_7TM"/>
    <property type="match status" value="1"/>
</dbReference>
<dbReference type="PANTHER" id="PTHR43065">
    <property type="entry name" value="SENSOR HISTIDINE KINASE"/>
    <property type="match status" value="1"/>
</dbReference>
<evidence type="ECO:0000259" key="6">
    <source>
        <dbReference type="PROSITE" id="PS50109"/>
    </source>
</evidence>
<feature type="transmembrane region" description="Helical" evidence="4">
    <location>
        <begin position="275"/>
        <end position="292"/>
    </location>
</feature>
<dbReference type="Pfam" id="PF07696">
    <property type="entry name" value="7TMR-DISMED2"/>
    <property type="match status" value="1"/>
</dbReference>
<evidence type="ECO:0000256" key="5">
    <source>
        <dbReference type="SAM" id="SignalP"/>
    </source>
</evidence>
<protein>
    <recommendedName>
        <fullName evidence="2">histidine kinase</fullName>
        <ecNumber evidence="2">2.7.13.3</ecNumber>
    </recommendedName>
</protein>
<keyword evidence="7" id="KW-0808">Transferase</keyword>
<dbReference type="AlphaFoldDB" id="A0A2X2J1U5"/>